<dbReference type="Proteomes" id="UP000226437">
    <property type="component" value="Unassembled WGS sequence"/>
</dbReference>
<sequence length="93" mass="10535">MSTNNIILTTPAELEELLEQTTLRAVKACLTLMKLPTGGQGEEYLKKREAARLLNVSTATIDNYVRRGKLAKYPFGNQQVRFKRQEVLALIKQ</sequence>
<dbReference type="Pfam" id="PF12728">
    <property type="entry name" value="HTH_17"/>
    <property type="match status" value="1"/>
</dbReference>
<dbReference type="InterPro" id="IPR010093">
    <property type="entry name" value="SinI_DNA-bd"/>
</dbReference>
<dbReference type="EMBL" id="PDLO01000002">
    <property type="protein sequence ID" value="PHK99360.1"/>
    <property type="molecule type" value="Genomic_DNA"/>
</dbReference>
<keyword evidence="3" id="KW-1185">Reference proteome</keyword>
<name>A0A2G0CHF9_9BACT</name>
<dbReference type="InterPro" id="IPR009061">
    <property type="entry name" value="DNA-bd_dom_put_sf"/>
</dbReference>
<dbReference type="InterPro" id="IPR041657">
    <property type="entry name" value="HTH_17"/>
</dbReference>
<dbReference type="GO" id="GO:0003677">
    <property type="term" value="F:DNA binding"/>
    <property type="evidence" value="ECO:0007669"/>
    <property type="project" value="InterPro"/>
</dbReference>
<dbReference type="AlphaFoldDB" id="A0A2G0CHF9"/>
<feature type="domain" description="Helix-turn-helix" evidence="1">
    <location>
        <begin position="44"/>
        <end position="93"/>
    </location>
</feature>
<dbReference type="NCBIfam" id="TIGR01764">
    <property type="entry name" value="excise"/>
    <property type="match status" value="1"/>
</dbReference>
<accession>A0A2G0CHF9</accession>
<dbReference type="SUPFAM" id="SSF46955">
    <property type="entry name" value="Putative DNA-binding domain"/>
    <property type="match status" value="1"/>
</dbReference>
<proteinExistence type="predicted"/>
<evidence type="ECO:0000259" key="1">
    <source>
        <dbReference type="Pfam" id="PF12728"/>
    </source>
</evidence>
<evidence type="ECO:0000313" key="3">
    <source>
        <dbReference type="Proteomes" id="UP000226437"/>
    </source>
</evidence>
<comment type="caution">
    <text evidence="2">The sequence shown here is derived from an EMBL/GenBank/DDBJ whole genome shotgun (WGS) entry which is preliminary data.</text>
</comment>
<reference evidence="2 3" key="1">
    <citation type="submission" date="2017-10" db="EMBL/GenBank/DDBJ databases">
        <title>The draft genome sequence of Lewinella marina KCTC 32374.</title>
        <authorList>
            <person name="Wang K."/>
        </authorList>
    </citation>
    <scope>NUCLEOTIDE SEQUENCE [LARGE SCALE GENOMIC DNA]</scope>
    <source>
        <strain evidence="2 3">MKG-38</strain>
    </source>
</reference>
<organism evidence="2 3">
    <name type="scientific">Neolewinella marina</name>
    <dbReference type="NCBI Taxonomy" id="438751"/>
    <lineage>
        <taxon>Bacteria</taxon>
        <taxon>Pseudomonadati</taxon>
        <taxon>Bacteroidota</taxon>
        <taxon>Saprospiria</taxon>
        <taxon>Saprospirales</taxon>
        <taxon>Lewinellaceae</taxon>
        <taxon>Neolewinella</taxon>
    </lineage>
</organism>
<protein>
    <recommendedName>
        <fullName evidence="1">Helix-turn-helix domain-containing protein</fullName>
    </recommendedName>
</protein>
<gene>
    <name evidence="2" type="ORF">CGL56_07875</name>
</gene>
<evidence type="ECO:0000313" key="2">
    <source>
        <dbReference type="EMBL" id="PHK99360.1"/>
    </source>
</evidence>
<dbReference type="OrthoDB" id="1097811at2"/>
<dbReference type="RefSeq" id="WP_099105975.1">
    <property type="nucleotide sequence ID" value="NZ_JAATJF010000002.1"/>
</dbReference>